<protein>
    <submittedName>
        <fullName evidence="2">5-oxoprolinase (ATP-hydrolyzing)</fullName>
    </submittedName>
</protein>
<evidence type="ECO:0000313" key="3">
    <source>
        <dbReference type="Proteomes" id="UP000010716"/>
    </source>
</evidence>
<evidence type="ECO:0000313" key="2">
    <source>
        <dbReference type="EMBL" id="EGL84177.1"/>
    </source>
</evidence>
<reference evidence="2 3" key="1">
    <citation type="journal article" date="2011" name="J. Bacteriol.">
        <title>Draft genome sequence of the thermoalkaliphilic Caldalkalibacillus thermarum strain TA2.A1.</title>
        <authorList>
            <person name="Kalamorz F."/>
            <person name="Keis S."/>
            <person name="McMillan D.G."/>
            <person name="Olsson K."/>
            <person name="Stanton J.A."/>
            <person name="Stockwell P."/>
            <person name="Black M.A."/>
            <person name="Klingeman D.M."/>
            <person name="Land M.L."/>
            <person name="Han C.S."/>
            <person name="Martin S.L."/>
            <person name="Becher S.A."/>
            <person name="Peddie C.J."/>
            <person name="Morgan H.W."/>
            <person name="Matthies D."/>
            <person name="Preiss L."/>
            <person name="Meier T."/>
            <person name="Brown S.D."/>
            <person name="Cook G.M."/>
        </authorList>
    </citation>
    <scope>NUCLEOTIDE SEQUENCE [LARGE SCALE GENOMIC DNA]</scope>
    <source>
        <strain evidence="2 3">TA2.A1</strain>
    </source>
</reference>
<sequence>GLGFEDVWVPAWAAGFSAFGCGAADYEYRYDMTLDINVPDGATEGQKAEAAGVLQRAWSELQDKVTEEFVKNGFSYDDIRFRLSHGSSKNLGNP</sequence>
<proteinExistence type="predicted"/>
<gene>
    <name evidence="2" type="ORF">CathTA2_0009</name>
</gene>
<dbReference type="Proteomes" id="UP000010716">
    <property type="component" value="Unassembled WGS sequence"/>
</dbReference>
<evidence type="ECO:0000259" key="1">
    <source>
        <dbReference type="Pfam" id="PF19278"/>
    </source>
</evidence>
<organism evidence="2 3">
    <name type="scientific">Caldalkalibacillus thermarum (strain TA2.A1)</name>
    <dbReference type="NCBI Taxonomy" id="986075"/>
    <lineage>
        <taxon>Bacteria</taxon>
        <taxon>Bacillati</taxon>
        <taxon>Bacillota</taxon>
        <taxon>Bacilli</taxon>
        <taxon>Bacillales</taxon>
        <taxon>Bacillaceae</taxon>
        <taxon>Caldalkalibacillus</taxon>
    </lineage>
</organism>
<comment type="caution">
    <text evidence="2">The sequence shown here is derived from an EMBL/GenBank/DDBJ whole genome shotgun (WGS) entry which is preliminary data.</text>
</comment>
<name>F5L3A6_CALTT</name>
<feature type="non-terminal residue" evidence="2">
    <location>
        <position position="1"/>
    </location>
</feature>
<dbReference type="EMBL" id="AFCE01000035">
    <property type="protein sequence ID" value="EGL84177.1"/>
    <property type="molecule type" value="Genomic_DNA"/>
</dbReference>
<dbReference type="eggNOG" id="COG0145">
    <property type="taxonomic scope" value="Bacteria"/>
</dbReference>
<dbReference type="Pfam" id="PF19278">
    <property type="entry name" value="Hydant_A_C"/>
    <property type="match status" value="1"/>
</dbReference>
<dbReference type="AlphaFoldDB" id="F5L3A6"/>
<dbReference type="InterPro" id="IPR049517">
    <property type="entry name" value="ACX-like_C"/>
</dbReference>
<feature type="domain" description="Acetophenone carboxylase-like C-terminal" evidence="1">
    <location>
        <begin position="42"/>
        <end position="83"/>
    </location>
</feature>
<accession>F5L3A6</accession>